<feature type="transmembrane region" description="Helical" evidence="1">
    <location>
        <begin position="72"/>
        <end position="93"/>
    </location>
</feature>
<dbReference type="Proteomes" id="UP000231246">
    <property type="component" value="Unassembled WGS sequence"/>
</dbReference>
<keyword evidence="1" id="KW-1133">Transmembrane helix</keyword>
<comment type="caution">
    <text evidence="2">The sequence shown here is derived from an EMBL/GenBank/DDBJ whole genome shotgun (WGS) entry which is preliminary data.</text>
</comment>
<sequence>MSSFIGNAVTPPSAPILDGGFAGLASFLIRMITILAGLFSIWNFIVAGFFFMSAGNDPEALSKAWGSIWKSLIGLLLIVSSFVIAAFIGWIFLGSPTAIIAPDFTPDELPQVSLMPTATPAPTHVPAPTNTPTPTQVIGWSVSSATQYIFNPDPNGKIDFVITGPLGQTISWVAYDQPYNAATGATVCGQVMIDSIGKTVSFPFSQLNLPSTGNKYYNFEIYPSEVVIGGCQITDVSRYYFGFIFNISK</sequence>
<dbReference type="EMBL" id="PCTA01000031">
    <property type="protein sequence ID" value="PIP61269.1"/>
    <property type="molecule type" value="Genomic_DNA"/>
</dbReference>
<evidence type="ECO:0000313" key="2">
    <source>
        <dbReference type="EMBL" id="PIP61269.1"/>
    </source>
</evidence>
<dbReference type="AlphaFoldDB" id="A0A2H0BUQ2"/>
<reference evidence="2 3" key="1">
    <citation type="submission" date="2017-09" db="EMBL/GenBank/DDBJ databases">
        <title>Depth-based differentiation of microbial function through sediment-hosted aquifers and enrichment of novel symbionts in the deep terrestrial subsurface.</title>
        <authorList>
            <person name="Probst A.J."/>
            <person name="Ladd B."/>
            <person name="Jarett J.K."/>
            <person name="Geller-Mcgrath D.E."/>
            <person name="Sieber C.M."/>
            <person name="Emerson J.B."/>
            <person name="Anantharaman K."/>
            <person name="Thomas B.C."/>
            <person name="Malmstrom R."/>
            <person name="Stieglmeier M."/>
            <person name="Klingl A."/>
            <person name="Woyke T."/>
            <person name="Ryan C.M."/>
            <person name="Banfield J.F."/>
        </authorList>
    </citation>
    <scope>NUCLEOTIDE SEQUENCE [LARGE SCALE GENOMIC DNA]</scope>
    <source>
        <strain evidence="2">CG22_combo_CG10-13_8_21_14_all_38_20</strain>
    </source>
</reference>
<keyword evidence="1" id="KW-0812">Transmembrane</keyword>
<keyword evidence="1" id="KW-0472">Membrane</keyword>
<evidence type="ECO:0000256" key="1">
    <source>
        <dbReference type="SAM" id="Phobius"/>
    </source>
</evidence>
<accession>A0A2H0BUQ2</accession>
<feature type="transmembrane region" description="Helical" evidence="1">
    <location>
        <begin position="27"/>
        <end position="51"/>
    </location>
</feature>
<organism evidence="2 3">
    <name type="scientific">Candidatus Roizmanbacteria bacterium CG22_combo_CG10-13_8_21_14_all_38_20</name>
    <dbReference type="NCBI Taxonomy" id="1974862"/>
    <lineage>
        <taxon>Bacteria</taxon>
        <taxon>Candidatus Roizmaniibacteriota</taxon>
    </lineage>
</organism>
<proteinExistence type="predicted"/>
<evidence type="ECO:0000313" key="3">
    <source>
        <dbReference type="Proteomes" id="UP000231246"/>
    </source>
</evidence>
<name>A0A2H0BUQ2_9BACT</name>
<protein>
    <submittedName>
        <fullName evidence="2">Uncharacterized protein</fullName>
    </submittedName>
</protein>
<gene>
    <name evidence="2" type="ORF">COW99_05050</name>
</gene>